<keyword evidence="4 5" id="KW-0472">Membrane</keyword>
<feature type="transmembrane region" description="Helical" evidence="5">
    <location>
        <begin position="150"/>
        <end position="173"/>
    </location>
</feature>
<proteinExistence type="predicted"/>
<dbReference type="EMBL" id="FODS01000003">
    <property type="protein sequence ID" value="SEO29492.1"/>
    <property type="molecule type" value="Genomic_DNA"/>
</dbReference>
<feature type="transmembrane region" description="Helical" evidence="5">
    <location>
        <begin position="359"/>
        <end position="382"/>
    </location>
</feature>
<evidence type="ECO:0000256" key="3">
    <source>
        <dbReference type="ARBA" id="ARBA00022989"/>
    </source>
</evidence>
<feature type="transmembrane region" description="Helical" evidence="5">
    <location>
        <begin position="224"/>
        <end position="254"/>
    </location>
</feature>
<feature type="transmembrane region" description="Helical" evidence="5">
    <location>
        <begin position="58"/>
        <end position="78"/>
    </location>
</feature>
<feature type="transmembrane region" description="Helical" evidence="5">
    <location>
        <begin position="328"/>
        <end position="347"/>
    </location>
</feature>
<keyword evidence="3 5" id="KW-1133">Transmembrane helix</keyword>
<evidence type="ECO:0000313" key="8">
    <source>
        <dbReference type="Proteomes" id="UP000198893"/>
    </source>
</evidence>
<name>A0A1H8NIW0_9RHOB</name>
<feature type="domain" description="Cation/H+ exchanger transmembrane" evidence="6">
    <location>
        <begin position="14"/>
        <end position="370"/>
    </location>
</feature>
<sequence length="391" mass="40453">MEAPALPLIALGLLFLAGLGADWIGRRTWLPRVTLLLGCGLVVGKAGFDLLPERVTQLYPTVSVIALSAVAFLLGSALSLETLRTHGKAIIMLSLSVVIVTLAVVSAGLWLIGVPLALALILGAMATATDPAAIYDVIDQSGRASGFTDRLKGIVAIDDGWGLIVFSLALVLSQFIEQGDAGGSALLHSLQEIGGSVALGLAIGLPAAYLTGRMSEGEPLRIEGLGLIFLTAGLSIWLNLSYLIAGMTVGAVIVNVATHHTKAFHEIEHFEWPFMIIFFVLAGASLDAWALLGVGGVGVAYAGLRVLGRIAGGWAGGHLSGVPRRERPWYGPALLPQAGVAIGMALIASDKMPDQADTIMALAVGTTVAFELLGPVVAAVAISRAIGPRAR</sequence>
<evidence type="ECO:0000256" key="4">
    <source>
        <dbReference type="ARBA" id="ARBA00023136"/>
    </source>
</evidence>
<gene>
    <name evidence="7" type="ORF">SAMN04490248_103202</name>
</gene>
<feature type="transmembrane region" description="Helical" evidence="5">
    <location>
        <begin position="90"/>
        <end position="112"/>
    </location>
</feature>
<reference evidence="7 8" key="1">
    <citation type="submission" date="2016-10" db="EMBL/GenBank/DDBJ databases">
        <authorList>
            <person name="de Groot N.N."/>
        </authorList>
    </citation>
    <scope>NUCLEOTIDE SEQUENCE [LARGE SCALE GENOMIC DNA]</scope>
    <source>
        <strain evidence="7 8">DSM 27842</strain>
    </source>
</reference>
<dbReference type="AlphaFoldDB" id="A0A1H8NIW0"/>
<dbReference type="OrthoDB" id="9778229at2"/>
<evidence type="ECO:0000259" key="6">
    <source>
        <dbReference type="Pfam" id="PF00999"/>
    </source>
</evidence>
<dbReference type="GO" id="GO:0015297">
    <property type="term" value="F:antiporter activity"/>
    <property type="evidence" value="ECO:0007669"/>
    <property type="project" value="InterPro"/>
</dbReference>
<dbReference type="Pfam" id="PF00999">
    <property type="entry name" value="Na_H_Exchanger"/>
    <property type="match status" value="1"/>
</dbReference>
<dbReference type="RefSeq" id="WP_093115797.1">
    <property type="nucleotide sequence ID" value="NZ_FODS01000003.1"/>
</dbReference>
<evidence type="ECO:0000313" key="7">
    <source>
        <dbReference type="EMBL" id="SEO29492.1"/>
    </source>
</evidence>
<feature type="transmembrane region" description="Helical" evidence="5">
    <location>
        <begin position="193"/>
        <end position="212"/>
    </location>
</feature>
<accession>A0A1H8NIW0</accession>
<dbReference type="InterPro" id="IPR038770">
    <property type="entry name" value="Na+/solute_symporter_sf"/>
</dbReference>
<dbReference type="PANTHER" id="PTHR43021:SF2">
    <property type="entry name" value="CATION_H+ EXCHANGER DOMAIN-CONTAINING PROTEIN"/>
    <property type="match status" value="1"/>
</dbReference>
<keyword evidence="8" id="KW-1185">Reference proteome</keyword>
<evidence type="ECO:0000256" key="2">
    <source>
        <dbReference type="ARBA" id="ARBA00022692"/>
    </source>
</evidence>
<evidence type="ECO:0000256" key="5">
    <source>
        <dbReference type="SAM" id="Phobius"/>
    </source>
</evidence>
<organism evidence="7 8">
    <name type="scientific">Salinihabitans flavidus</name>
    <dbReference type="NCBI Taxonomy" id="569882"/>
    <lineage>
        <taxon>Bacteria</taxon>
        <taxon>Pseudomonadati</taxon>
        <taxon>Pseudomonadota</taxon>
        <taxon>Alphaproteobacteria</taxon>
        <taxon>Rhodobacterales</taxon>
        <taxon>Roseobacteraceae</taxon>
        <taxon>Salinihabitans</taxon>
    </lineage>
</organism>
<dbReference type="STRING" id="569882.SAMN04490248_103202"/>
<evidence type="ECO:0000256" key="1">
    <source>
        <dbReference type="ARBA" id="ARBA00004141"/>
    </source>
</evidence>
<dbReference type="Proteomes" id="UP000198893">
    <property type="component" value="Unassembled WGS sequence"/>
</dbReference>
<dbReference type="PANTHER" id="PTHR43021">
    <property type="entry name" value="NA(+)/H(+) ANTIPORTER-RELATED"/>
    <property type="match status" value="1"/>
</dbReference>
<feature type="transmembrane region" description="Helical" evidence="5">
    <location>
        <begin position="274"/>
        <end position="307"/>
    </location>
</feature>
<dbReference type="Gene3D" id="1.20.1530.20">
    <property type="match status" value="1"/>
</dbReference>
<keyword evidence="2 5" id="KW-0812">Transmembrane</keyword>
<protein>
    <submittedName>
        <fullName evidence="7">Kef-type K+ transport system, membrane component KefB</fullName>
    </submittedName>
</protein>
<dbReference type="GO" id="GO:0016020">
    <property type="term" value="C:membrane"/>
    <property type="evidence" value="ECO:0007669"/>
    <property type="project" value="UniProtKB-SubCell"/>
</dbReference>
<dbReference type="InterPro" id="IPR006153">
    <property type="entry name" value="Cation/H_exchanger_TM"/>
</dbReference>
<dbReference type="GO" id="GO:1902600">
    <property type="term" value="P:proton transmembrane transport"/>
    <property type="evidence" value="ECO:0007669"/>
    <property type="project" value="InterPro"/>
</dbReference>
<feature type="transmembrane region" description="Helical" evidence="5">
    <location>
        <begin position="118"/>
        <end position="138"/>
    </location>
</feature>
<comment type="subcellular location">
    <subcellularLocation>
        <location evidence="1">Membrane</location>
        <topology evidence="1">Multi-pass membrane protein</topology>
    </subcellularLocation>
</comment>